<dbReference type="STRING" id="3218.A0A2K1IJ84"/>
<dbReference type="PANTHER" id="PTHR11439">
    <property type="entry name" value="GAG-POL-RELATED RETROTRANSPOSON"/>
    <property type="match status" value="1"/>
</dbReference>
<feature type="domain" description="Reverse transcriptase Ty1/copia-type" evidence="1">
    <location>
        <begin position="2"/>
        <end position="162"/>
    </location>
</feature>
<name>A0A2K1IJ84_PHYPA</name>
<gene>
    <name evidence="2" type="ORF">PHYPA_028025</name>
</gene>
<protein>
    <recommendedName>
        <fullName evidence="1">Reverse transcriptase Ty1/copia-type domain-containing protein</fullName>
    </recommendedName>
</protein>
<dbReference type="EMBL" id="ABEU02000023">
    <property type="protein sequence ID" value="PNR29333.1"/>
    <property type="molecule type" value="Genomic_DNA"/>
</dbReference>
<dbReference type="SUPFAM" id="SSF56672">
    <property type="entry name" value="DNA/RNA polymerases"/>
    <property type="match status" value="1"/>
</dbReference>
<dbReference type="PANTHER" id="PTHR11439:SF467">
    <property type="entry name" value="INTEGRASE CATALYTIC DOMAIN-CONTAINING PROTEIN"/>
    <property type="match status" value="1"/>
</dbReference>
<sequence length="272" mass="31519">MESIRLIIAAYYGRSIYHLDIAIAFLNGFVEDEVFMRQPLGYIQPDNEHFTCKLHRSLYELKQSPRMWYSRLDIDLRRCGMKKTNSNPNVYYLRIGPSSMIHIFYIDDLFLTSFDFASISAIQNDLGREYKMTTLGLMKKFLRVQVLQTTAGILLHQIDCLEHLKLPLNELIRVQKDTKTLSTNKAPYQALVGKLHYATIIRPDIGFLASLTSRCMHKPQVLQSNAAVQIVHYLERNSSFGFWFPKREENRLYGFSGANYASDLDDRTSTRA</sequence>
<dbReference type="InterPro" id="IPR043502">
    <property type="entry name" value="DNA/RNA_pol_sf"/>
</dbReference>
<evidence type="ECO:0000313" key="3">
    <source>
        <dbReference type="EnsemblPlants" id="Pp3c23_13580V3.1"/>
    </source>
</evidence>
<evidence type="ECO:0000259" key="1">
    <source>
        <dbReference type="Pfam" id="PF07727"/>
    </source>
</evidence>
<dbReference type="InParanoid" id="A0A2K1IJ84"/>
<organism evidence="2">
    <name type="scientific">Physcomitrium patens</name>
    <name type="common">Spreading-leaved earth moss</name>
    <name type="synonym">Physcomitrella patens</name>
    <dbReference type="NCBI Taxonomy" id="3218"/>
    <lineage>
        <taxon>Eukaryota</taxon>
        <taxon>Viridiplantae</taxon>
        <taxon>Streptophyta</taxon>
        <taxon>Embryophyta</taxon>
        <taxon>Bryophyta</taxon>
        <taxon>Bryophytina</taxon>
        <taxon>Bryopsida</taxon>
        <taxon>Funariidae</taxon>
        <taxon>Funariales</taxon>
        <taxon>Funariaceae</taxon>
        <taxon>Physcomitrium</taxon>
    </lineage>
</organism>
<keyword evidence="4" id="KW-1185">Reference proteome</keyword>
<dbReference type="AlphaFoldDB" id="A0A2K1IJ84"/>
<reference evidence="2 4" key="2">
    <citation type="journal article" date="2018" name="Plant J.">
        <title>The Physcomitrella patens chromosome-scale assembly reveals moss genome structure and evolution.</title>
        <authorList>
            <person name="Lang D."/>
            <person name="Ullrich K.K."/>
            <person name="Murat F."/>
            <person name="Fuchs J."/>
            <person name="Jenkins J."/>
            <person name="Haas F.B."/>
            <person name="Piednoel M."/>
            <person name="Gundlach H."/>
            <person name="Van Bel M."/>
            <person name="Meyberg R."/>
            <person name="Vives C."/>
            <person name="Morata J."/>
            <person name="Symeonidi A."/>
            <person name="Hiss M."/>
            <person name="Muchero W."/>
            <person name="Kamisugi Y."/>
            <person name="Saleh O."/>
            <person name="Blanc G."/>
            <person name="Decker E.L."/>
            <person name="van Gessel N."/>
            <person name="Grimwood J."/>
            <person name="Hayes R.D."/>
            <person name="Graham S.W."/>
            <person name="Gunter L.E."/>
            <person name="McDaniel S.F."/>
            <person name="Hoernstein S.N.W."/>
            <person name="Larsson A."/>
            <person name="Li F.W."/>
            <person name="Perroud P.F."/>
            <person name="Phillips J."/>
            <person name="Ranjan P."/>
            <person name="Rokshar D.S."/>
            <person name="Rothfels C.J."/>
            <person name="Schneider L."/>
            <person name="Shu S."/>
            <person name="Stevenson D.W."/>
            <person name="Thummler F."/>
            <person name="Tillich M."/>
            <person name="Villarreal Aguilar J.C."/>
            <person name="Widiez T."/>
            <person name="Wong G.K."/>
            <person name="Wymore A."/>
            <person name="Zhang Y."/>
            <person name="Zimmer A.D."/>
            <person name="Quatrano R.S."/>
            <person name="Mayer K.F.X."/>
            <person name="Goodstein D."/>
            <person name="Casacuberta J.M."/>
            <person name="Vandepoele K."/>
            <person name="Reski R."/>
            <person name="Cuming A.C."/>
            <person name="Tuskan G.A."/>
            <person name="Maumus F."/>
            <person name="Salse J."/>
            <person name="Schmutz J."/>
            <person name="Rensing S.A."/>
        </authorList>
    </citation>
    <scope>NUCLEOTIDE SEQUENCE [LARGE SCALE GENOMIC DNA]</scope>
    <source>
        <strain evidence="3 4">cv. Gransden 2004</strain>
    </source>
</reference>
<accession>A0A2K1IJ84</accession>
<reference evidence="3" key="3">
    <citation type="submission" date="2020-12" db="UniProtKB">
        <authorList>
            <consortium name="EnsemblPlants"/>
        </authorList>
    </citation>
    <scope>IDENTIFICATION</scope>
</reference>
<proteinExistence type="predicted"/>
<dbReference type="Gramene" id="Pp3c23_13580V3.1">
    <property type="protein sequence ID" value="Pp3c23_13580V3.1"/>
    <property type="gene ID" value="Pp3c23_13580"/>
</dbReference>
<evidence type="ECO:0000313" key="4">
    <source>
        <dbReference type="Proteomes" id="UP000006727"/>
    </source>
</evidence>
<dbReference type="EnsemblPlants" id="Pp3c23_13580V3.1">
    <property type="protein sequence ID" value="Pp3c23_13580V3.1"/>
    <property type="gene ID" value="Pp3c23_13580"/>
</dbReference>
<evidence type="ECO:0000313" key="2">
    <source>
        <dbReference type="EMBL" id="PNR29333.1"/>
    </source>
</evidence>
<reference evidence="2 4" key="1">
    <citation type="journal article" date="2008" name="Science">
        <title>The Physcomitrella genome reveals evolutionary insights into the conquest of land by plants.</title>
        <authorList>
            <person name="Rensing S."/>
            <person name="Lang D."/>
            <person name="Zimmer A."/>
            <person name="Terry A."/>
            <person name="Salamov A."/>
            <person name="Shapiro H."/>
            <person name="Nishiyama T."/>
            <person name="Perroud P.-F."/>
            <person name="Lindquist E."/>
            <person name="Kamisugi Y."/>
            <person name="Tanahashi T."/>
            <person name="Sakakibara K."/>
            <person name="Fujita T."/>
            <person name="Oishi K."/>
            <person name="Shin-I T."/>
            <person name="Kuroki Y."/>
            <person name="Toyoda A."/>
            <person name="Suzuki Y."/>
            <person name="Hashimoto A."/>
            <person name="Yamaguchi K."/>
            <person name="Sugano A."/>
            <person name="Kohara Y."/>
            <person name="Fujiyama A."/>
            <person name="Anterola A."/>
            <person name="Aoki S."/>
            <person name="Ashton N."/>
            <person name="Barbazuk W.B."/>
            <person name="Barker E."/>
            <person name="Bennetzen J."/>
            <person name="Bezanilla M."/>
            <person name="Blankenship R."/>
            <person name="Cho S.H."/>
            <person name="Dutcher S."/>
            <person name="Estelle M."/>
            <person name="Fawcett J.A."/>
            <person name="Gundlach H."/>
            <person name="Hanada K."/>
            <person name="Heyl A."/>
            <person name="Hicks K.A."/>
            <person name="Hugh J."/>
            <person name="Lohr M."/>
            <person name="Mayer K."/>
            <person name="Melkozernov A."/>
            <person name="Murata T."/>
            <person name="Nelson D."/>
            <person name="Pils B."/>
            <person name="Prigge M."/>
            <person name="Reiss B."/>
            <person name="Renner T."/>
            <person name="Rombauts S."/>
            <person name="Rushton P."/>
            <person name="Sanderfoot A."/>
            <person name="Schween G."/>
            <person name="Shiu S.-H."/>
            <person name="Stueber K."/>
            <person name="Theodoulou F.L."/>
            <person name="Tu H."/>
            <person name="Van de Peer Y."/>
            <person name="Verrier P.J."/>
            <person name="Waters E."/>
            <person name="Wood A."/>
            <person name="Yang L."/>
            <person name="Cove D."/>
            <person name="Cuming A."/>
            <person name="Hasebe M."/>
            <person name="Lucas S."/>
            <person name="Mishler D.B."/>
            <person name="Reski R."/>
            <person name="Grigoriev I."/>
            <person name="Quatrano R.S."/>
            <person name="Boore J.L."/>
        </authorList>
    </citation>
    <scope>NUCLEOTIDE SEQUENCE [LARGE SCALE GENOMIC DNA]</scope>
    <source>
        <strain evidence="3 4">cv. Gransden 2004</strain>
    </source>
</reference>
<dbReference type="InterPro" id="IPR013103">
    <property type="entry name" value="RVT_2"/>
</dbReference>
<dbReference type="Proteomes" id="UP000006727">
    <property type="component" value="Chromosome 23"/>
</dbReference>
<dbReference type="Pfam" id="PF07727">
    <property type="entry name" value="RVT_2"/>
    <property type="match status" value="1"/>
</dbReference>